<dbReference type="EMBL" id="BFEA01000750">
    <property type="protein sequence ID" value="GBG89623.1"/>
    <property type="molecule type" value="Genomic_DNA"/>
</dbReference>
<sequence>MDCGVADLGDARDGREVWAEQRWGLLSGRKESITRGVQRLRVGEQENDGDAPVVDADDHEWNDNDGEGGEEDAGYVSSFKQSSMGGRAGKSKACARNGRQGKKAAGRGSDAEGDIDVEGGRGRRQRRKSVREEVGQFDAAVQEGASLPRLVQFSRKERTSKGFNFNVDRAVYNEILGLTAKNHTINPKNVANSGATGGVHLSSASSADPESVGDGDGGAGHDDDDDGSTKGGGDFDEEDEASLKRKPLRRTGGGLWIDEGGERRGGGGRVIMDDVIDVDAATTSRQGGGSGVAQQNRAPVPRVNDAPDAQEGAVHTRTPATLRSRTAADVGVNAQAVAQGNKNRSPAQEARSSRGGGFTHGGRGEAGDVAGAREDDDALVNRVRPRNTLDGMEAASKLWVDDRPFWNETEGNAIVTLIQQARLYLVPVAWGVQPPTVRRSIVLPHTTIPQQKIEDGTEFNVAKERAFKVQTIALRVIHGWVFKSTSRQRGYHAVYKYTLNHAATDITRAMWVGED</sequence>
<gene>
    <name evidence="2" type="ORF">CBR_g49413</name>
</gene>
<feature type="compositionally biased region" description="Polar residues" evidence="1">
    <location>
        <begin position="336"/>
        <end position="346"/>
    </location>
</feature>
<organism evidence="2 3">
    <name type="scientific">Chara braunii</name>
    <name type="common">Braun's stonewort</name>
    <dbReference type="NCBI Taxonomy" id="69332"/>
    <lineage>
        <taxon>Eukaryota</taxon>
        <taxon>Viridiplantae</taxon>
        <taxon>Streptophyta</taxon>
        <taxon>Charophyceae</taxon>
        <taxon>Charales</taxon>
        <taxon>Characeae</taxon>
        <taxon>Chara</taxon>
    </lineage>
</organism>
<evidence type="ECO:0000256" key="1">
    <source>
        <dbReference type="SAM" id="MobiDB-lite"/>
    </source>
</evidence>
<feature type="region of interest" description="Disordered" evidence="1">
    <location>
        <begin position="196"/>
        <end position="270"/>
    </location>
</feature>
<dbReference type="Proteomes" id="UP000265515">
    <property type="component" value="Unassembled WGS sequence"/>
</dbReference>
<feature type="compositionally biased region" description="Acidic residues" evidence="1">
    <location>
        <begin position="45"/>
        <end position="73"/>
    </location>
</feature>
<name>A0A388M563_CHABU</name>
<feature type="region of interest" description="Disordered" evidence="1">
    <location>
        <begin position="282"/>
        <end position="373"/>
    </location>
</feature>
<evidence type="ECO:0000313" key="2">
    <source>
        <dbReference type="EMBL" id="GBG89623.1"/>
    </source>
</evidence>
<reference evidence="2 3" key="1">
    <citation type="journal article" date="2018" name="Cell">
        <title>The Chara Genome: Secondary Complexity and Implications for Plant Terrestrialization.</title>
        <authorList>
            <person name="Nishiyama T."/>
            <person name="Sakayama H."/>
            <person name="Vries J.D."/>
            <person name="Buschmann H."/>
            <person name="Saint-Marcoux D."/>
            <person name="Ullrich K.K."/>
            <person name="Haas F.B."/>
            <person name="Vanderstraeten L."/>
            <person name="Becker D."/>
            <person name="Lang D."/>
            <person name="Vosolsobe S."/>
            <person name="Rombauts S."/>
            <person name="Wilhelmsson P.K.I."/>
            <person name="Janitza P."/>
            <person name="Kern R."/>
            <person name="Heyl A."/>
            <person name="Rumpler F."/>
            <person name="Villalobos L.I.A.C."/>
            <person name="Clay J.M."/>
            <person name="Skokan R."/>
            <person name="Toyoda A."/>
            <person name="Suzuki Y."/>
            <person name="Kagoshima H."/>
            <person name="Schijlen E."/>
            <person name="Tajeshwar N."/>
            <person name="Catarino B."/>
            <person name="Hetherington A.J."/>
            <person name="Saltykova A."/>
            <person name="Bonnot C."/>
            <person name="Breuninger H."/>
            <person name="Symeonidi A."/>
            <person name="Radhakrishnan G.V."/>
            <person name="Van Nieuwerburgh F."/>
            <person name="Deforce D."/>
            <person name="Chang C."/>
            <person name="Karol K.G."/>
            <person name="Hedrich R."/>
            <person name="Ulvskov P."/>
            <person name="Glockner G."/>
            <person name="Delwiche C.F."/>
            <person name="Petrasek J."/>
            <person name="Van de Peer Y."/>
            <person name="Friml J."/>
            <person name="Beilby M."/>
            <person name="Dolan L."/>
            <person name="Kohara Y."/>
            <person name="Sugano S."/>
            <person name="Fujiyama A."/>
            <person name="Delaux P.-M."/>
            <person name="Quint M."/>
            <person name="TheiBen G."/>
            <person name="Hagemann M."/>
            <person name="Harholt J."/>
            <person name="Dunand C."/>
            <person name="Zachgo S."/>
            <person name="Langdale J."/>
            <person name="Maumus F."/>
            <person name="Straeten D.V.D."/>
            <person name="Gould S.B."/>
            <person name="Rensing S.A."/>
        </authorList>
    </citation>
    <scope>NUCLEOTIDE SEQUENCE [LARGE SCALE GENOMIC DNA]</scope>
    <source>
        <strain evidence="2 3">S276</strain>
    </source>
</reference>
<proteinExistence type="predicted"/>
<dbReference type="Gramene" id="GBG89623">
    <property type="protein sequence ID" value="GBG89623"/>
    <property type="gene ID" value="CBR_g49413"/>
</dbReference>
<comment type="caution">
    <text evidence="2">The sequence shown here is derived from an EMBL/GenBank/DDBJ whole genome shotgun (WGS) entry which is preliminary data.</text>
</comment>
<keyword evidence="3" id="KW-1185">Reference proteome</keyword>
<protein>
    <submittedName>
        <fullName evidence="2">Uncharacterized protein</fullName>
    </submittedName>
</protein>
<evidence type="ECO:0000313" key="3">
    <source>
        <dbReference type="Proteomes" id="UP000265515"/>
    </source>
</evidence>
<accession>A0A388M563</accession>
<dbReference type="AlphaFoldDB" id="A0A388M563"/>
<feature type="region of interest" description="Disordered" evidence="1">
    <location>
        <begin position="41"/>
        <end position="131"/>
    </location>
</feature>